<feature type="transmembrane region" description="Helical" evidence="6">
    <location>
        <begin position="403"/>
        <end position="426"/>
    </location>
</feature>
<dbReference type="PANTHER" id="PTHR34820">
    <property type="entry name" value="INNER MEMBRANE PROTEIN YEBZ"/>
    <property type="match status" value="1"/>
</dbReference>
<keyword evidence="3 6" id="KW-0812">Transmembrane</keyword>
<evidence type="ECO:0000256" key="6">
    <source>
        <dbReference type="SAM" id="Phobius"/>
    </source>
</evidence>
<comment type="caution">
    <text evidence="8">The sequence shown here is derived from an EMBL/GenBank/DDBJ whole genome shotgun (WGS) entry which is preliminary data.</text>
</comment>
<dbReference type="GO" id="GO:0006825">
    <property type="term" value="P:copper ion transport"/>
    <property type="evidence" value="ECO:0007669"/>
    <property type="project" value="InterPro"/>
</dbReference>
<feature type="transmembrane region" description="Helical" evidence="6">
    <location>
        <begin position="239"/>
        <end position="258"/>
    </location>
</feature>
<feature type="transmembrane region" description="Helical" evidence="6">
    <location>
        <begin position="562"/>
        <end position="584"/>
    </location>
</feature>
<feature type="domain" description="Copper resistance protein D" evidence="7">
    <location>
        <begin position="200"/>
        <end position="302"/>
    </location>
</feature>
<sequence>MALVSVVVATASSLPLATAWAEVDVAQLRTVVRLLKTLVATGTIGMLLTSAVLAPPDAIPGLRQARLRRAALILGIGWCVLSLAELLALAAAVSPSALVPAAVMLATETAAGAALAVQAAAALVAAAAGTMPGRAGPALGLAAATAALAAVAGGGHFASHGHSDLGPVAVFAHVAAATAWAGGLLGILTTVPGATRPGGILARFGRLATGCAITVGASGLVLALMAVDPTRLFGSGYGVLLVLKTFAFAVLVAVARAARRAIAARGSDADAPSRWTGRSGAWVTALVETAVMAATFALAVALSQTAPAPPEAVPLTADPLSDPPTALTMLGTLAPSGVGLAVAAALAVPYIRGVRALRRRGDAWPAGRVVSFLGGVALLLAVTCTGVGAYANVLFSMHMLQHMTLNMIVPVLLVLGAPITLALRALPMDGRQRLLRMLRARPSRVLAHPAVVAAVFVGSLYLLYFTPLFPALMSHPWGHAVMLLHFLASGFLFFWMVLGVDPDPHRPAGPARIPLIVVGVLGHTLFAVVLVFGTNVIGADWFDAIRPEWQVSRLDDQRLGGAIAWALGEFAMVGVLVFVIARWFQAAERADRARARVRRGASAEEHRG</sequence>
<keyword evidence="5 6" id="KW-0472">Membrane</keyword>
<feature type="transmembrane region" description="Helical" evidence="6">
    <location>
        <begin position="99"/>
        <end position="126"/>
    </location>
</feature>
<reference evidence="8" key="2">
    <citation type="submission" date="2020-09" db="EMBL/GenBank/DDBJ databases">
        <authorList>
            <person name="Sun Q."/>
            <person name="Zhou Y."/>
        </authorList>
    </citation>
    <scope>NUCLEOTIDE SEQUENCE</scope>
    <source>
        <strain evidence="8">CGMCC 1.15794</strain>
    </source>
</reference>
<evidence type="ECO:0000313" key="8">
    <source>
        <dbReference type="EMBL" id="GGH47947.1"/>
    </source>
</evidence>
<feature type="transmembrane region" description="Helical" evidence="6">
    <location>
        <begin position="207"/>
        <end position="227"/>
    </location>
</feature>
<gene>
    <name evidence="8" type="ORF">GCM10010921_25060</name>
</gene>
<feature type="transmembrane region" description="Helical" evidence="6">
    <location>
        <begin position="170"/>
        <end position="195"/>
    </location>
</feature>
<organism evidence="8 9">
    <name type="scientific">Microbacterium album</name>
    <dbReference type="NCBI Taxonomy" id="2053191"/>
    <lineage>
        <taxon>Bacteria</taxon>
        <taxon>Bacillati</taxon>
        <taxon>Actinomycetota</taxon>
        <taxon>Actinomycetes</taxon>
        <taxon>Micrococcales</taxon>
        <taxon>Microbacteriaceae</taxon>
        <taxon>Microbacterium</taxon>
    </lineage>
</organism>
<feature type="transmembrane region" description="Helical" evidence="6">
    <location>
        <begin position="279"/>
        <end position="306"/>
    </location>
</feature>
<comment type="subcellular location">
    <subcellularLocation>
        <location evidence="1">Cell membrane</location>
        <topology evidence="1">Multi-pass membrane protein</topology>
    </subcellularLocation>
</comment>
<keyword evidence="2" id="KW-1003">Cell membrane</keyword>
<dbReference type="EMBL" id="BMJY01000013">
    <property type="protein sequence ID" value="GGH47947.1"/>
    <property type="molecule type" value="Genomic_DNA"/>
</dbReference>
<evidence type="ECO:0000256" key="3">
    <source>
        <dbReference type="ARBA" id="ARBA00022692"/>
    </source>
</evidence>
<dbReference type="GO" id="GO:0005886">
    <property type="term" value="C:plasma membrane"/>
    <property type="evidence" value="ECO:0007669"/>
    <property type="project" value="UniProtKB-SubCell"/>
</dbReference>
<dbReference type="PANTHER" id="PTHR34820:SF4">
    <property type="entry name" value="INNER MEMBRANE PROTEIN YEBZ"/>
    <property type="match status" value="1"/>
</dbReference>
<evidence type="ECO:0000256" key="1">
    <source>
        <dbReference type="ARBA" id="ARBA00004651"/>
    </source>
</evidence>
<dbReference type="Pfam" id="PF09678">
    <property type="entry name" value="Caa3_CtaG"/>
    <property type="match status" value="1"/>
</dbReference>
<evidence type="ECO:0000259" key="7">
    <source>
        <dbReference type="Pfam" id="PF05425"/>
    </source>
</evidence>
<dbReference type="InterPro" id="IPR019108">
    <property type="entry name" value="Caa3_assmbl_CtaG-rel"/>
</dbReference>
<dbReference type="Proteomes" id="UP000657592">
    <property type="component" value="Unassembled WGS sequence"/>
</dbReference>
<evidence type="ECO:0000256" key="4">
    <source>
        <dbReference type="ARBA" id="ARBA00022989"/>
    </source>
</evidence>
<evidence type="ECO:0000256" key="5">
    <source>
        <dbReference type="ARBA" id="ARBA00023136"/>
    </source>
</evidence>
<dbReference type="Pfam" id="PF05425">
    <property type="entry name" value="CopD"/>
    <property type="match status" value="1"/>
</dbReference>
<proteinExistence type="predicted"/>
<keyword evidence="9" id="KW-1185">Reference proteome</keyword>
<evidence type="ECO:0000313" key="9">
    <source>
        <dbReference type="Proteomes" id="UP000657592"/>
    </source>
</evidence>
<dbReference type="RefSeq" id="WP_188756643.1">
    <property type="nucleotide sequence ID" value="NZ_BMJY01000013.1"/>
</dbReference>
<feature type="transmembrane region" description="Helical" evidence="6">
    <location>
        <begin position="71"/>
        <end position="93"/>
    </location>
</feature>
<feature type="transmembrane region" description="Helical" evidence="6">
    <location>
        <begin position="513"/>
        <end position="542"/>
    </location>
</feature>
<feature type="transmembrane region" description="Helical" evidence="6">
    <location>
        <begin position="477"/>
        <end position="501"/>
    </location>
</feature>
<evidence type="ECO:0000256" key="2">
    <source>
        <dbReference type="ARBA" id="ARBA00022475"/>
    </source>
</evidence>
<protein>
    <recommendedName>
        <fullName evidence="7">Copper resistance protein D domain-containing protein</fullName>
    </recommendedName>
</protein>
<feature type="transmembrane region" description="Helical" evidence="6">
    <location>
        <begin position="369"/>
        <end position="391"/>
    </location>
</feature>
<feature type="transmembrane region" description="Helical" evidence="6">
    <location>
        <begin position="326"/>
        <end position="348"/>
    </location>
</feature>
<dbReference type="InterPro" id="IPR008457">
    <property type="entry name" value="Cu-R_CopD_dom"/>
</dbReference>
<dbReference type="InterPro" id="IPR032694">
    <property type="entry name" value="CopC/D"/>
</dbReference>
<dbReference type="AlphaFoldDB" id="A0A917IFB8"/>
<feature type="transmembrane region" description="Helical" evidence="6">
    <location>
        <begin position="138"/>
        <end position="158"/>
    </location>
</feature>
<name>A0A917IFB8_9MICO</name>
<keyword evidence="4 6" id="KW-1133">Transmembrane helix</keyword>
<feature type="transmembrane region" description="Helical" evidence="6">
    <location>
        <begin position="446"/>
        <end position="465"/>
    </location>
</feature>
<reference evidence="8" key="1">
    <citation type="journal article" date="2014" name="Int. J. Syst. Evol. Microbiol.">
        <title>Complete genome sequence of Corynebacterium casei LMG S-19264T (=DSM 44701T), isolated from a smear-ripened cheese.</title>
        <authorList>
            <consortium name="US DOE Joint Genome Institute (JGI-PGF)"/>
            <person name="Walter F."/>
            <person name="Albersmeier A."/>
            <person name="Kalinowski J."/>
            <person name="Ruckert C."/>
        </authorList>
    </citation>
    <scope>NUCLEOTIDE SEQUENCE</scope>
    <source>
        <strain evidence="8">CGMCC 1.15794</strain>
    </source>
</reference>
<accession>A0A917IFB8</accession>